<evidence type="ECO:0000256" key="9">
    <source>
        <dbReference type="SAM" id="SignalP"/>
    </source>
</evidence>
<feature type="binding site" description="axial binding residue" evidence="7">
    <location>
        <position position="449"/>
    </location>
    <ligand>
        <name>heme</name>
        <dbReference type="ChEBI" id="CHEBI:30413"/>
    </ligand>
    <ligandPart>
        <name>Fe</name>
        <dbReference type="ChEBI" id="CHEBI:18248"/>
    </ligandPart>
</feature>
<dbReference type="GO" id="GO:0020037">
    <property type="term" value="F:heme binding"/>
    <property type="evidence" value="ECO:0007669"/>
    <property type="project" value="InterPro"/>
</dbReference>
<keyword evidence="4 8" id="KW-0560">Oxidoreductase</keyword>
<keyword evidence="2 7" id="KW-0349">Heme</keyword>
<keyword evidence="5 7" id="KW-0408">Iron</keyword>
<evidence type="ECO:0000313" key="10">
    <source>
        <dbReference type="EMBL" id="KAK8933720.1"/>
    </source>
</evidence>
<keyword evidence="6 8" id="KW-0503">Monooxygenase</keyword>
<feature type="signal peptide" evidence="9">
    <location>
        <begin position="1"/>
        <end position="25"/>
    </location>
</feature>
<dbReference type="PANTHER" id="PTHR47955:SF8">
    <property type="entry name" value="CYTOCHROME P450 71D11-LIKE"/>
    <property type="match status" value="1"/>
</dbReference>
<dbReference type="GO" id="GO:0016705">
    <property type="term" value="F:oxidoreductase activity, acting on paired donors, with incorporation or reduction of molecular oxygen"/>
    <property type="evidence" value="ECO:0007669"/>
    <property type="project" value="InterPro"/>
</dbReference>
<keyword evidence="11" id="KW-1185">Reference proteome</keyword>
<dbReference type="Gene3D" id="1.10.630.10">
    <property type="entry name" value="Cytochrome P450"/>
    <property type="match status" value="1"/>
</dbReference>
<evidence type="ECO:0000256" key="5">
    <source>
        <dbReference type="ARBA" id="ARBA00023004"/>
    </source>
</evidence>
<gene>
    <name evidence="10" type="primary">CYP71D55</name>
    <name evidence="10" type="ORF">KSP39_PZI015702</name>
</gene>
<comment type="cofactor">
    <cofactor evidence="7">
        <name>heme</name>
        <dbReference type="ChEBI" id="CHEBI:30413"/>
    </cofactor>
</comment>
<keyword evidence="3 7" id="KW-0479">Metal-binding</keyword>
<dbReference type="PRINTS" id="PR00463">
    <property type="entry name" value="EP450I"/>
</dbReference>
<dbReference type="Proteomes" id="UP001418222">
    <property type="component" value="Unassembled WGS sequence"/>
</dbReference>
<dbReference type="FunFam" id="1.10.630.10:FF:000043">
    <property type="entry name" value="Cytochrome P450 99A2"/>
    <property type="match status" value="1"/>
</dbReference>
<dbReference type="GO" id="GO:0004497">
    <property type="term" value="F:monooxygenase activity"/>
    <property type="evidence" value="ECO:0007669"/>
    <property type="project" value="UniProtKB-KW"/>
</dbReference>
<dbReference type="CDD" id="cd11072">
    <property type="entry name" value="CYP71-like"/>
    <property type="match status" value="1"/>
</dbReference>
<dbReference type="InterPro" id="IPR001128">
    <property type="entry name" value="Cyt_P450"/>
</dbReference>
<evidence type="ECO:0000256" key="2">
    <source>
        <dbReference type="ARBA" id="ARBA00022617"/>
    </source>
</evidence>
<comment type="caution">
    <text evidence="10">The sequence shown here is derived from an EMBL/GenBank/DDBJ whole genome shotgun (WGS) entry which is preliminary data.</text>
</comment>
<dbReference type="InterPro" id="IPR002401">
    <property type="entry name" value="Cyt_P450_E_grp-I"/>
</dbReference>
<sequence>MELPLLLFQSLLLCFLFLLFKSVTHSPTKNSKLGLPPGPWKLPIIGSIHHLAGDLPHRRLHRLSLTHGPLFHLKLGEIHHVVASTAATAHEILKTHDLALASRPALAAIKTIAYDCAGMGFSPYGPYWRQLRKICAVELLSSKRVKSFAPIRRDEAAKAVGEIRRRGLRSSPVNMTELFLGLTNNHLTRAAFGKECRSRERFLRAMKETIKLAPVLSLVDLFPSAAAVIGLFDGKIKRMRKLHGEVDAILNEIIEEHRESRGGDQESGELEEKREEDLVDVLMRVQESGELEIPLKMLHIKAVILDMLVAATETTSSTLVWVMTELIRHPEIMNKVQLEIREAHGGRKTMEESDLDDFRYLKRVIKETLRLHPPLPLLLPRTCSETVKLSGFAVPGGSRVMVNAWAIGRDPAIWEAPNSFFPDRFEESSTDFMSGNFSYIPFGGGRRTCPGMVFAMSGLELFLAELLLRFDWKLPLGMGPEELDMEEEFDGSLRRKNDLCLISIPWDCRFEESCVHLDSAPVATVQCTV</sequence>
<evidence type="ECO:0000256" key="1">
    <source>
        <dbReference type="ARBA" id="ARBA00010617"/>
    </source>
</evidence>
<dbReference type="PRINTS" id="PR00385">
    <property type="entry name" value="P450"/>
</dbReference>
<proteinExistence type="inferred from homology"/>
<reference evidence="10 11" key="1">
    <citation type="journal article" date="2022" name="Nat. Plants">
        <title>Genomes of leafy and leafless Platanthera orchids illuminate the evolution of mycoheterotrophy.</title>
        <authorList>
            <person name="Li M.H."/>
            <person name="Liu K.W."/>
            <person name="Li Z."/>
            <person name="Lu H.C."/>
            <person name="Ye Q.L."/>
            <person name="Zhang D."/>
            <person name="Wang J.Y."/>
            <person name="Li Y.F."/>
            <person name="Zhong Z.M."/>
            <person name="Liu X."/>
            <person name="Yu X."/>
            <person name="Liu D.K."/>
            <person name="Tu X.D."/>
            <person name="Liu B."/>
            <person name="Hao Y."/>
            <person name="Liao X.Y."/>
            <person name="Jiang Y.T."/>
            <person name="Sun W.H."/>
            <person name="Chen J."/>
            <person name="Chen Y.Q."/>
            <person name="Ai Y."/>
            <person name="Zhai J.W."/>
            <person name="Wu S.S."/>
            <person name="Zhou Z."/>
            <person name="Hsiao Y.Y."/>
            <person name="Wu W.L."/>
            <person name="Chen Y.Y."/>
            <person name="Lin Y.F."/>
            <person name="Hsu J.L."/>
            <person name="Li C.Y."/>
            <person name="Wang Z.W."/>
            <person name="Zhao X."/>
            <person name="Zhong W.Y."/>
            <person name="Ma X.K."/>
            <person name="Ma L."/>
            <person name="Huang J."/>
            <person name="Chen G.Z."/>
            <person name="Huang M.Z."/>
            <person name="Huang L."/>
            <person name="Peng D.H."/>
            <person name="Luo Y.B."/>
            <person name="Zou S.Q."/>
            <person name="Chen S.P."/>
            <person name="Lan S."/>
            <person name="Tsai W.C."/>
            <person name="Van de Peer Y."/>
            <person name="Liu Z.J."/>
        </authorList>
    </citation>
    <scope>NUCLEOTIDE SEQUENCE [LARGE SCALE GENOMIC DNA]</scope>
    <source>
        <strain evidence="10">Lor287</strain>
    </source>
</reference>
<accession>A0AAP0G1I7</accession>
<dbReference type="PANTHER" id="PTHR47955">
    <property type="entry name" value="CYTOCHROME P450 FAMILY 71 PROTEIN"/>
    <property type="match status" value="1"/>
</dbReference>
<evidence type="ECO:0000313" key="11">
    <source>
        <dbReference type="Proteomes" id="UP001418222"/>
    </source>
</evidence>
<dbReference type="InterPro" id="IPR017972">
    <property type="entry name" value="Cyt_P450_CS"/>
</dbReference>
<dbReference type="Pfam" id="PF00067">
    <property type="entry name" value="p450"/>
    <property type="match status" value="1"/>
</dbReference>
<evidence type="ECO:0000256" key="8">
    <source>
        <dbReference type="RuleBase" id="RU000461"/>
    </source>
</evidence>
<name>A0AAP0G1I7_9ASPA</name>
<organism evidence="10 11">
    <name type="scientific">Platanthera zijinensis</name>
    <dbReference type="NCBI Taxonomy" id="2320716"/>
    <lineage>
        <taxon>Eukaryota</taxon>
        <taxon>Viridiplantae</taxon>
        <taxon>Streptophyta</taxon>
        <taxon>Embryophyta</taxon>
        <taxon>Tracheophyta</taxon>
        <taxon>Spermatophyta</taxon>
        <taxon>Magnoliopsida</taxon>
        <taxon>Liliopsida</taxon>
        <taxon>Asparagales</taxon>
        <taxon>Orchidaceae</taxon>
        <taxon>Orchidoideae</taxon>
        <taxon>Orchideae</taxon>
        <taxon>Orchidinae</taxon>
        <taxon>Platanthera</taxon>
    </lineage>
</organism>
<evidence type="ECO:0000256" key="7">
    <source>
        <dbReference type="PIRSR" id="PIRSR602401-1"/>
    </source>
</evidence>
<comment type="similarity">
    <text evidence="1 8">Belongs to the cytochrome P450 family.</text>
</comment>
<dbReference type="InterPro" id="IPR036396">
    <property type="entry name" value="Cyt_P450_sf"/>
</dbReference>
<keyword evidence="9" id="KW-0732">Signal</keyword>
<dbReference type="AlphaFoldDB" id="A0AAP0G1I7"/>
<dbReference type="SUPFAM" id="SSF48264">
    <property type="entry name" value="Cytochrome P450"/>
    <property type="match status" value="1"/>
</dbReference>
<evidence type="ECO:0000256" key="3">
    <source>
        <dbReference type="ARBA" id="ARBA00022723"/>
    </source>
</evidence>
<dbReference type="EMBL" id="JBBWWQ010000013">
    <property type="protein sequence ID" value="KAK8933720.1"/>
    <property type="molecule type" value="Genomic_DNA"/>
</dbReference>
<feature type="chain" id="PRO_5042896094" evidence="9">
    <location>
        <begin position="26"/>
        <end position="529"/>
    </location>
</feature>
<evidence type="ECO:0000256" key="6">
    <source>
        <dbReference type="ARBA" id="ARBA00023033"/>
    </source>
</evidence>
<protein>
    <submittedName>
        <fullName evidence="10">Premnaspirodiene oxygenase</fullName>
    </submittedName>
</protein>
<dbReference type="PROSITE" id="PS00086">
    <property type="entry name" value="CYTOCHROME_P450"/>
    <property type="match status" value="1"/>
</dbReference>
<dbReference type="GO" id="GO:0005506">
    <property type="term" value="F:iron ion binding"/>
    <property type="evidence" value="ECO:0007669"/>
    <property type="project" value="InterPro"/>
</dbReference>
<evidence type="ECO:0000256" key="4">
    <source>
        <dbReference type="ARBA" id="ARBA00023002"/>
    </source>
</evidence>